<sequence length="65" mass="7649">MDHNSKSSRTSSFLLFHLMDHNFPSSLVGDHSSRIIKHIRSRIKEPTRSRKGLLHPHYKKIMILQ</sequence>
<protein>
    <submittedName>
        <fullName evidence="1">(rape) hypothetical protein</fullName>
    </submittedName>
</protein>
<dbReference type="AlphaFoldDB" id="A0A816JDX8"/>
<gene>
    <name evidence="1" type="ORF">DARMORV10_C09P74400.1</name>
</gene>
<evidence type="ECO:0000313" key="1">
    <source>
        <dbReference type="EMBL" id="CAF1793062.1"/>
    </source>
</evidence>
<dbReference type="Proteomes" id="UP001295469">
    <property type="component" value="Chromosome C09"/>
</dbReference>
<accession>A0A816JDX8</accession>
<organism evidence="1">
    <name type="scientific">Brassica napus</name>
    <name type="common">Rape</name>
    <dbReference type="NCBI Taxonomy" id="3708"/>
    <lineage>
        <taxon>Eukaryota</taxon>
        <taxon>Viridiplantae</taxon>
        <taxon>Streptophyta</taxon>
        <taxon>Embryophyta</taxon>
        <taxon>Tracheophyta</taxon>
        <taxon>Spermatophyta</taxon>
        <taxon>Magnoliopsida</taxon>
        <taxon>eudicotyledons</taxon>
        <taxon>Gunneridae</taxon>
        <taxon>Pentapetalae</taxon>
        <taxon>rosids</taxon>
        <taxon>malvids</taxon>
        <taxon>Brassicales</taxon>
        <taxon>Brassicaceae</taxon>
        <taxon>Brassiceae</taxon>
        <taxon>Brassica</taxon>
    </lineage>
</organism>
<reference evidence="1" key="1">
    <citation type="submission" date="2021-01" db="EMBL/GenBank/DDBJ databases">
        <authorList>
            <consortium name="Genoscope - CEA"/>
            <person name="William W."/>
        </authorList>
    </citation>
    <scope>NUCLEOTIDE SEQUENCE</scope>
</reference>
<proteinExistence type="predicted"/>
<name>A0A816JDX8_BRANA</name>
<dbReference type="EMBL" id="HG994373">
    <property type="protein sequence ID" value="CAF1793062.1"/>
    <property type="molecule type" value="Genomic_DNA"/>
</dbReference>